<organism evidence="1 2">
    <name type="scientific">Colocasia esculenta</name>
    <name type="common">Wild taro</name>
    <name type="synonym">Arum esculentum</name>
    <dbReference type="NCBI Taxonomy" id="4460"/>
    <lineage>
        <taxon>Eukaryota</taxon>
        <taxon>Viridiplantae</taxon>
        <taxon>Streptophyta</taxon>
        <taxon>Embryophyta</taxon>
        <taxon>Tracheophyta</taxon>
        <taxon>Spermatophyta</taxon>
        <taxon>Magnoliopsida</taxon>
        <taxon>Liliopsida</taxon>
        <taxon>Araceae</taxon>
        <taxon>Aroideae</taxon>
        <taxon>Colocasieae</taxon>
        <taxon>Colocasia</taxon>
    </lineage>
</organism>
<dbReference type="OrthoDB" id="1913335at2759"/>
<sequence length="66" mass="7095">MTAPTLHSDDVAPFSAEDAFIAVMGRDRTGHVCCPGKAETLGNWYGRGEGLSSLGSYHTQVQQLQQ</sequence>
<reference evidence="1" key="1">
    <citation type="submission" date="2017-07" db="EMBL/GenBank/DDBJ databases">
        <title>Taro Niue Genome Assembly and Annotation.</title>
        <authorList>
            <person name="Atibalentja N."/>
            <person name="Keating K."/>
            <person name="Fields C.J."/>
        </authorList>
    </citation>
    <scope>NUCLEOTIDE SEQUENCE</scope>
    <source>
        <strain evidence="1">Niue_2</strain>
        <tissue evidence="1">Leaf</tissue>
    </source>
</reference>
<evidence type="ECO:0000313" key="1">
    <source>
        <dbReference type="EMBL" id="MQM07266.1"/>
    </source>
</evidence>
<proteinExistence type="predicted"/>
<dbReference type="Proteomes" id="UP000652761">
    <property type="component" value="Unassembled WGS sequence"/>
</dbReference>
<name>A0A843WHQ5_COLES</name>
<keyword evidence="2" id="KW-1185">Reference proteome</keyword>
<gene>
    <name evidence="1" type="ORF">Taro_040105</name>
</gene>
<protein>
    <submittedName>
        <fullName evidence="1">Uncharacterized protein</fullName>
    </submittedName>
</protein>
<comment type="caution">
    <text evidence="1">The sequence shown here is derived from an EMBL/GenBank/DDBJ whole genome shotgun (WGS) entry which is preliminary data.</text>
</comment>
<dbReference type="EMBL" id="NMUH01003836">
    <property type="protein sequence ID" value="MQM07266.1"/>
    <property type="molecule type" value="Genomic_DNA"/>
</dbReference>
<dbReference type="AlphaFoldDB" id="A0A843WHQ5"/>
<evidence type="ECO:0000313" key="2">
    <source>
        <dbReference type="Proteomes" id="UP000652761"/>
    </source>
</evidence>
<accession>A0A843WHQ5</accession>